<reference evidence="1" key="1">
    <citation type="journal article" date="2021" name="Proc. Natl. Acad. Sci. U.S.A.">
        <title>A Catalog of Tens of Thousands of Viruses from Human Metagenomes Reveals Hidden Associations with Chronic Diseases.</title>
        <authorList>
            <person name="Tisza M.J."/>
            <person name="Buck C.B."/>
        </authorList>
    </citation>
    <scope>NUCLEOTIDE SEQUENCE</scope>
    <source>
        <strain evidence="1">CtS2049</strain>
    </source>
</reference>
<dbReference type="EMBL" id="BK016223">
    <property type="protein sequence ID" value="DAG03112.1"/>
    <property type="molecule type" value="Genomic_DNA"/>
</dbReference>
<name>A0A8S5V8U2_9CAUD</name>
<evidence type="ECO:0000313" key="1">
    <source>
        <dbReference type="EMBL" id="DAG03112.1"/>
    </source>
</evidence>
<accession>A0A8S5V8U2</accession>
<sequence>MMTEEEKAKRRFFMSEDARTVFIPPCAVCKNVDGLNCKALKGRRPEKYYMDDNPDFQKCPKFDFNPNAFYADKYKELSKHYNW</sequence>
<organism evidence="1">
    <name type="scientific">Siphoviridae sp. ctS2049</name>
    <dbReference type="NCBI Taxonomy" id="2825507"/>
    <lineage>
        <taxon>Viruses</taxon>
        <taxon>Duplodnaviria</taxon>
        <taxon>Heunggongvirae</taxon>
        <taxon>Uroviricota</taxon>
        <taxon>Caudoviricetes</taxon>
    </lineage>
</organism>
<protein>
    <submittedName>
        <fullName evidence="1">Uncharacterized protein</fullName>
    </submittedName>
</protein>
<proteinExistence type="predicted"/>